<comment type="caution">
    <text evidence="2">The sequence shown here is derived from an EMBL/GenBank/DDBJ whole genome shotgun (WGS) entry which is preliminary data.</text>
</comment>
<evidence type="ECO:0000313" key="2">
    <source>
        <dbReference type="EMBL" id="CAF1539471.1"/>
    </source>
</evidence>
<name>A0A815W5U4_ADIRI</name>
<proteinExistence type="predicted"/>
<feature type="region of interest" description="Disordered" evidence="1">
    <location>
        <begin position="229"/>
        <end position="288"/>
    </location>
</feature>
<gene>
    <name evidence="2" type="ORF">EDS130_LOCUS45209</name>
</gene>
<feature type="compositionally biased region" description="Low complexity" evidence="1">
    <location>
        <begin position="244"/>
        <end position="265"/>
    </location>
</feature>
<feature type="compositionally biased region" description="Polar residues" evidence="1">
    <location>
        <begin position="28"/>
        <end position="82"/>
    </location>
</feature>
<evidence type="ECO:0000313" key="3">
    <source>
        <dbReference type="Proteomes" id="UP000663852"/>
    </source>
</evidence>
<reference evidence="2" key="1">
    <citation type="submission" date="2021-02" db="EMBL/GenBank/DDBJ databases">
        <authorList>
            <person name="Nowell W R."/>
        </authorList>
    </citation>
    <scope>NUCLEOTIDE SEQUENCE</scope>
</reference>
<evidence type="ECO:0000256" key="1">
    <source>
        <dbReference type="SAM" id="MobiDB-lite"/>
    </source>
</evidence>
<accession>A0A815W5U4</accession>
<feature type="region of interest" description="Disordered" evidence="1">
    <location>
        <begin position="1"/>
        <end position="82"/>
    </location>
</feature>
<sequence length="724" mass="81739">MDATNGQNMKSVDADNQGNENNDEERSNSVSQEQCISTTRSATLDLTSNNASSYGRTYPHNTSNLHVTPSTSNIQPRSFQASTTTDMEPFVDMEDSVNSGYDILLQELEAETHPCYHHEKNCKTHEEEEEEDEDHRAIAIVNHTALEQQCGGFYEISNEQLDEETEQLRQLIVTQRPMNDEIAEHIFKQLNFTPYSMTDMIADTSPNGSSVILDNASIDLVSRTPSIILSLSQPPLPPPPPPSSSSSSSSSSSTPATTTTTTTGTRRPYPPMNQTGLIDDHDRPHADYGHLNRQTIAQEFHFNLVSPSATVDVRKRFRLNTKSLAITSWTNVAKERVMDHIKEELDVENIQYICIGEEISRRTHRRHLHIQIILKNKINKKTRFLDSITRTHCNYQVTRNDRAWNEYIKKGGNYIEFNTFKSTTKLQGKRWPPSSLSSSSSISIPSSAPAAAAAPAAAPSALAALAPPTPNTTARGQVELRRQYANDVAREALTLAETSIDSAMDFVRTKMPREFLHNSTWYLHTFKYVHLRVEQDLDEQRRNHKEHTWPDSFANCTPALREVVTRWLNEEFIKTSRAKCLILIGGTGTGKTSFAKSLPGQNNYFQGRWRLDTWKDSARYLIFDDIPWDKFEQLGFPPKKALLTQNGITIATDKYKPCTEINIQQPAIVLLNPEDAGSLIAEPANTAERGFVQYWQHRAIVYRLGPDEYFHRPGHDGNDSPMDD</sequence>
<evidence type="ECO:0008006" key="4">
    <source>
        <dbReference type="Google" id="ProtNLM"/>
    </source>
</evidence>
<dbReference type="AlphaFoldDB" id="A0A815W5U4"/>
<feature type="compositionally biased region" description="Pro residues" evidence="1">
    <location>
        <begin position="234"/>
        <end position="243"/>
    </location>
</feature>
<dbReference type="Gene3D" id="3.40.1310.20">
    <property type="match status" value="1"/>
</dbReference>
<feature type="compositionally biased region" description="Basic and acidic residues" evidence="1">
    <location>
        <begin position="278"/>
        <end position="288"/>
    </location>
</feature>
<dbReference type="SUPFAM" id="SSF55464">
    <property type="entry name" value="Origin of replication-binding domain, RBD-like"/>
    <property type="match status" value="1"/>
</dbReference>
<organism evidence="2 3">
    <name type="scientific">Adineta ricciae</name>
    <name type="common">Rotifer</name>
    <dbReference type="NCBI Taxonomy" id="249248"/>
    <lineage>
        <taxon>Eukaryota</taxon>
        <taxon>Metazoa</taxon>
        <taxon>Spiralia</taxon>
        <taxon>Gnathifera</taxon>
        <taxon>Rotifera</taxon>
        <taxon>Eurotatoria</taxon>
        <taxon>Bdelloidea</taxon>
        <taxon>Adinetida</taxon>
        <taxon>Adinetidae</taxon>
        <taxon>Adineta</taxon>
    </lineage>
</organism>
<protein>
    <recommendedName>
        <fullName evidence="4">Replication-associated protein</fullName>
    </recommendedName>
</protein>
<dbReference type="EMBL" id="CAJNOJ010001031">
    <property type="protein sequence ID" value="CAF1539471.1"/>
    <property type="molecule type" value="Genomic_DNA"/>
</dbReference>
<dbReference type="InterPro" id="IPR027417">
    <property type="entry name" value="P-loop_NTPase"/>
</dbReference>
<dbReference type="SUPFAM" id="SSF52540">
    <property type="entry name" value="P-loop containing nucleoside triphosphate hydrolases"/>
    <property type="match status" value="1"/>
</dbReference>
<feature type="compositionally biased region" description="Polar residues" evidence="1">
    <location>
        <begin position="1"/>
        <end position="20"/>
    </location>
</feature>
<dbReference type="Proteomes" id="UP000663852">
    <property type="component" value="Unassembled WGS sequence"/>
</dbReference>